<proteinExistence type="predicted"/>
<dbReference type="InterPro" id="IPR020846">
    <property type="entry name" value="MFS_dom"/>
</dbReference>
<feature type="transmembrane region" description="Helical" evidence="7">
    <location>
        <begin position="279"/>
        <end position="304"/>
    </location>
</feature>
<comment type="subcellular location">
    <subcellularLocation>
        <location evidence="1">Cell membrane</location>
        <topology evidence="1">Multi-pass membrane protein</topology>
    </subcellularLocation>
</comment>
<feature type="transmembrane region" description="Helical" evidence="7">
    <location>
        <begin position="211"/>
        <end position="230"/>
    </location>
</feature>
<keyword evidence="10" id="KW-1185">Reference proteome</keyword>
<feature type="transmembrane region" description="Helical" evidence="7">
    <location>
        <begin position="178"/>
        <end position="199"/>
    </location>
</feature>
<dbReference type="AlphaFoldDB" id="A0A2N8KAA6"/>
<keyword evidence="4 7" id="KW-0812">Transmembrane</keyword>
<feature type="transmembrane region" description="Helical" evidence="7">
    <location>
        <begin position="416"/>
        <end position="435"/>
    </location>
</feature>
<evidence type="ECO:0000256" key="6">
    <source>
        <dbReference type="ARBA" id="ARBA00023136"/>
    </source>
</evidence>
<feature type="transmembrane region" description="Helical" evidence="7">
    <location>
        <begin position="117"/>
        <end position="138"/>
    </location>
</feature>
<comment type="caution">
    <text evidence="9">The sequence shown here is derived from an EMBL/GenBank/DDBJ whole genome shotgun (WGS) entry which is preliminary data.</text>
</comment>
<dbReference type="Gene3D" id="1.20.1720.10">
    <property type="entry name" value="Multidrug resistance protein D"/>
    <property type="match status" value="1"/>
</dbReference>
<keyword evidence="6 7" id="KW-0472">Membrane</keyword>
<dbReference type="RefSeq" id="WP_102775695.1">
    <property type="nucleotide sequence ID" value="NZ_POQS01000009.1"/>
</dbReference>
<dbReference type="Proteomes" id="UP000235994">
    <property type="component" value="Unassembled WGS sequence"/>
</dbReference>
<keyword evidence="3" id="KW-1003">Cell membrane</keyword>
<evidence type="ECO:0000256" key="1">
    <source>
        <dbReference type="ARBA" id="ARBA00004651"/>
    </source>
</evidence>
<organism evidence="9 10">
    <name type="scientific">Achromobacter pulmonis</name>
    <dbReference type="NCBI Taxonomy" id="1389932"/>
    <lineage>
        <taxon>Bacteria</taxon>
        <taxon>Pseudomonadati</taxon>
        <taxon>Pseudomonadota</taxon>
        <taxon>Betaproteobacteria</taxon>
        <taxon>Burkholderiales</taxon>
        <taxon>Alcaligenaceae</taxon>
        <taxon>Achromobacter</taxon>
    </lineage>
</organism>
<dbReference type="EMBL" id="POQS01000009">
    <property type="protein sequence ID" value="PND30382.1"/>
    <property type="molecule type" value="Genomic_DNA"/>
</dbReference>
<dbReference type="Pfam" id="PF07690">
    <property type="entry name" value="MFS_1"/>
    <property type="match status" value="1"/>
</dbReference>
<feature type="transmembrane region" description="Helical" evidence="7">
    <location>
        <begin position="92"/>
        <end position="111"/>
    </location>
</feature>
<evidence type="ECO:0000313" key="9">
    <source>
        <dbReference type="EMBL" id="PND30382.1"/>
    </source>
</evidence>
<feature type="transmembrane region" description="Helical" evidence="7">
    <location>
        <begin position="447"/>
        <end position="465"/>
    </location>
</feature>
<name>A0A2N8KAA6_9BURK</name>
<feature type="transmembrane region" description="Helical" evidence="7">
    <location>
        <begin position="150"/>
        <end position="172"/>
    </location>
</feature>
<evidence type="ECO:0000259" key="8">
    <source>
        <dbReference type="PROSITE" id="PS50850"/>
    </source>
</evidence>
<evidence type="ECO:0000256" key="3">
    <source>
        <dbReference type="ARBA" id="ARBA00022475"/>
    </source>
</evidence>
<evidence type="ECO:0000256" key="7">
    <source>
        <dbReference type="SAM" id="Phobius"/>
    </source>
</evidence>
<dbReference type="PANTHER" id="PTHR42718:SF46">
    <property type="entry name" value="BLR6921 PROTEIN"/>
    <property type="match status" value="1"/>
</dbReference>
<accession>A0A2N8KAA6</accession>
<dbReference type="InterPro" id="IPR036259">
    <property type="entry name" value="MFS_trans_sf"/>
</dbReference>
<protein>
    <submittedName>
        <fullName evidence="9">MFS transporter</fullName>
    </submittedName>
</protein>
<sequence>MSAESAAAAHPAPSLTPEAMRAARMIPFIVGCALFMQMLDATVVATALPAMARALGSTPVRLNVAITSYLLSVAVFVPVSGWAADRYGARRVFVAAIGLFTLSSVACALSQDLPQLVAARVIQGMAGAMMVPVGRIILLRTVPKQDLLKAMSFLSIPALLGPVIGPPLGGFMVTYMSWHWIFLINIPIGILGIFLVLRYVEEIRVEGAPRLDWPGFLLSAICLATLVSGFEAIGRDVMPLPMLLGLIATGLACGLLYGWHARRAPHPIIDLSLMRIPTFAIATLGGNLCRFAVGATPFLLAMLLQVGFGLSPFSAGLITFASAAGALLMKFVATPIVQHFGFRRVLTVNALLTGIFIVVCGAFTPATPVWLMIAVLLVGGFFRSLQFTGVNTLTYADIPPTQMSRASSFAAMAQQLGISLGVGVAAVTLNISMALRGAETLAIRDVVAGFIVIGVLCMASVFSFGRLDPLAGAHLNGAKNRDDE</sequence>
<feature type="transmembrane region" description="Helical" evidence="7">
    <location>
        <begin position="60"/>
        <end position="80"/>
    </location>
</feature>
<dbReference type="PROSITE" id="PS50850">
    <property type="entry name" value="MFS"/>
    <property type="match status" value="1"/>
</dbReference>
<evidence type="ECO:0000256" key="4">
    <source>
        <dbReference type="ARBA" id="ARBA00022692"/>
    </source>
</evidence>
<feature type="transmembrane region" description="Helical" evidence="7">
    <location>
        <begin position="345"/>
        <end position="364"/>
    </location>
</feature>
<feature type="transmembrane region" description="Helical" evidence="7">
    <location>
        <begin position="242"/>
        <end position="259"/>
    </location>
</feature>
<feature type="domain" description="Major facilitator superfamily (MFS) profile" evidence="8">
    <location>
        <begin position="26"/>
        <end position="472"/>
    </location>
</feature>
<feature type="transmembrane region" description="Helical" evidence="7">
    <location>
        <begin position="310"/>
        <end position="333"/>
    </location>
</feature>
<dbReference type="GO" id="GO:0005886">
    <property type="term" value="C:plasma membrane"/>
    <property type="evidence" value="ECO:0007669"/>
    <property type="project" value="UniProtKB-SubCell"/>
</dbReference>
<reference evidence="9 10" key="1">
    <citation type="submission" date="2018-01" db="EMBL/GenBank/DDBJ databases">
        <title>The draft genome of an aniline degradation strain ANB-1.</title>
        <authorList>
            <person name="Zhang L."/>
            <person name="Jiang J."/>
        </authorList>
    </citation>
    <scope>NUCLEOTIDE SEQUENCE [LARGE SCALE GENOMIC DNA]</scope>
    <source>
        <strain evidence="9 10">ANB-1</strain>
    </source>
</reference>
<evidence type="ECO:0000256" key="5">
    <source>
        <dbReference type="ARBA" id="ARBA00022989"/>
    </source>
</evidence>
<dbReference type="Gene3D" id="1.20.1250.20">
    <property type="entry name" value="MFS general substrate transporter like domains"/>
    <property type="match status" value="1"/>
</dbReference>
<dbReference type="GO" id="GO:0022857">
    <property type="term" value="F:transmembrane transporter activity"/>
    <property type="evidence" value="ECO:0007669"/>
    <property type="project" value="InterPro"/>
</dbReference>
<feature type="transmembrane region" description="Helical" evidence="7">
    <location>
        <begin position="25"/>
        <end position="48"/>
    </location>
</feature>
<dbReference type="PANTHER" id="PTHR42718">
    <property type="entry name" value="MAJOR FACILITATOR SUPERFAMILY MULTIDRUG TRANSPORTER MFSC"/>
    <property type="match status" value="1"/>
</dbReference>
<evidence type="ECO:0000256" key="2">
    <source>
        <dbReference type="ARBA" id="ARBA00022448"/>
    </source>
</evidence>
<dbReference type="SUPFAM" id="SSF103473">
    <property type="entry name" value="MFS general substrate transporter"/>
    <property type="match status" value="1"/>
</dbReference>
<dbReference type="CDD" id="cd17503">
    <property type="entry name" value="MFS_LmrB_MDR_like"/>
    <property type="match status" value="1"/>
</dbReference>
<dbReference type="InterPro" id="IPR011701">
    <property type="entry name" value="MFS"/>
</dbReference>
<keyword evidence="5 7" id="KW-1133">Transmembrane helix</keyword>
<gene>
    <name evidence="9" type="ORF">C1I89_28775</name>
</gene>
<keyword evidence="2" id="KW-0813">Transport</keyword>
<evidence type="ECO:0000313" key="10">
    <source>
        <dbReference type="Proteomes" id="UP000235994"/>
    </source>
</evidence>